<dbReference type="InterPro" id="IPR019734">
    <property type="entry name" value="TPR_rpt"/>
</dbReference>
<dbReference type="HOGENOM" id="CLU_1727259_0_0_2"/>
<keyword evidence="3" id="KW-0472">Membrane</keyword>
<gene>
    <name evidence="4" type="ORF">Metlim_1077</name>
</gene>
<dbReference type="EMBL" id="CM001436">
    <property type="protein sequence ID" value="EHQ35191.1"/>
    <property type="molecule type" value="Genomic_DNA"/>
</dbReference>
<dbReference type="OrthoDB" id="115601at2157"/>
<protein>
    <submittedName>
        <fullName evidence="4">Tetratricopeptide TPR_1 repeat-containing protein</fullName>
    </submittedName>
</protein>
<evidence type="ECO:0000256" key="3">
    <source>
        <dbReference type="SAM" id="Phobius"/>
    </source>
</evidence>
<dbReference type="AlphaFoldDB" id="H1YZY4"/>
<evidence type="ECO:0000313" key="4">
    <source>
        <dbReference type="EMBL" id="EHQ35191.1"/>
    </source>
</evidence>
<dbReference type="RefSeq" id="WP_004076927.1">
    <property type="nucleotide sequence ID" value="NZ_CM001436.1"/>
</dbReference>
<reference evidence="4 5" key="1">
    <citation type="submission" date="2011-10" db="EMBL/GenBank/DDBJ databases">
        <title>The Improved High-Quality Draft genome of Methanoplanus limicola DSM 2279.</title>
        <authorList>
            <consortium name="US DOE Joint Genome Institute (JGI-PGF)"/>
            <person name="Lucas S."/>
            <person name="Copeland A."/>
            <person name="Lapidus A."/>
            <person name="Glavina del Rio T."/>
            <person name="Dalin E."/>
            <person name="Tice H."/>
            <person name="Bruce D."/>
            <person name="Goodwin L."/>
            <person name="Pitluck S."/>
            <person name="Peters L."/>
            <person name="Mikhailova N."/>
            <person name="Lu M."/>
            <person name="Kyrpides N."/>
            <person name="Mavromatis K."/>
            <person name="Ivanova N."/>
            <person name="Markowitz V."/>
            <person name="Cheng J.-F."/>
            <person name="Hugenholtz P."/>
            <person name="Woyke T."/>
            <person name="Wu D."/>
            <person name="Wirth R."/>
            <person name="Brambilla E.-M."/>
            <person name="Klenk H.-P."/>
            <person name="Eisen J.A."/>
        </authorList>
    </citation>
    <scope>NUCLEOTIDE SEQUENCE [LARGE SCALE GENOMIC DNA]</scope>
    <source>
        <strain evidence="4 5">DSM 2279</strain>
    </source>
</reference>
<feature type="transmembrane region" description="Helical" evidence="3">
    <location>
        <begin position="7"/>
        <end position="25"/>
    </location>
</feature>
<proteinExistence type="predicted"/>
<dbReference type="InterPro" id="IPR011990">
    <property type="entry name" value="TPR-like_helical_dom_sf"/>
</dbReference>
<sequence length="151" mass="17214">MIKYSCTAVFKIIPALIFLAAFLIVPGCTENPGIFPGGTHIEVDNETYLQWIEEYKENPEKYLTNPENPLEWTLKGMQSSATPFGDEEAIEYYDRAIEIDPEFPMAYCVKAESLGNLKRFNESAECLEIAVGLDSRYEPLADKLRRTYNLD</sequence>
<accession>H1YZY4</accession>
<dbReference type="Pfam" id="PF13181">
    <property type="entry name" value="TPR_8"/>
    <property type="match status" value="2"/>
</dbReference>
<keyword evidence="3" id="KW-1133">Transmembrane helix</keyword>
<name>H1YZY4_9EURY</name>
<dbReference type="PATRIC" id="fig|937775.9.peg.1237"/>
<dbReference type="SUPFAM" id="SSF48452">
    <property type="entry name" value="TPR-like"/>
    <property type="match status" value="1"/>
</dbReference>
<organism evidence="4 5">
    <name type="scientific">Methanoplanus limicola DSM 2279</name>
    <dbReference type="NCBI Taxonomy" id="937775"/>
    <lineage>
        <taxon>Archaea</taxon>
        <taxon>Methanobacteriati</taxon>
        <taxon>Methanobacteriota</taxon>
        <taxon>Stenosarchaea group</taxon>
        <taxon>Methanomicrobia</taxon>
        <taxon>Methanomicrobiales</taxon>
        <taxon>Methanomicrobiaceae</taxon>
        <taxon>Methanoplanus</taxon>
    </lineage>
</organism>
<evidence type="ECO:0000256" key="1">
    <source>
        <dbReference type="ARBA" id="ARBA00022737"/>
    </source>
</evidence>
<evidence type="ECO:0000256" key="2">
    <source>
        <dbReference type="ARBA" id="ARBA00022803"/>
    </source>
</evidence>
<evidence type="ECO:0000313" key="5">
    <source>
        <dbReference type="Proteomes" id="UP000005741"/>
    </source>
</evidence>
<dbReference type="Gene3D" id="1.25.40.10">
    <property type="entry name" value="Tetratricopeptide repeat domain"/>
    <property type="match status" value="1"/>
</dbReference>
<keyword evidence="1" id="KW-0677">Repeat</keyword>
<dbReference type="InParanoid" id="H1YZY4"/>
<keyword evidence="3" id="KW-0812">Transmembrane</keyword>
<dbReference type="STRING" id="937775.Metlim_1077"/>
<dbReference type="PANTHER" id="PTHR44943:SF4">
    <property type="entry name" value="TPR REPEAT-CONTAINING PROTEIN MJ0798"/>
    <property type="match status" value="1"/>
</dbReference>
<keyword evidence="5" id="KW-1185">Reference proteome</keyword>
<dbReference type="InterPro" id="IPR051685">
    <property type="entry name" value="Ycf3/AcsC/BcsC/TPR_MFPF"/>
</dbReference>
<keyword evidence="2" id="KW-0802">TPR repeat</keyword>
<dbReference type="Proteomes" id="UP000005741">
    <property type="component" value="Chromosome"/>
</dbReference>
<dbReference type="PANTHER" id="PTHR44943">
    <property type="entry name" value="CELLULOSE SYNTHASE OPERON PROTEIN C"/>
    <property type="match status" value="1"/>
</dbReference>